<protein>
    <submittedName>
        <fullName evidence="2">Uncharacterized protein</fullName>
    </submittedName>
</protein>
<reference evidence="2 3" key="1">
    <citation type="submission" date="2021-06" db="EMBL/GenBank/DDBJ databases">
        <authorList>
            <person name="Palmer J.M."/>
        </authorList>
    </citation>
    <scope>NUCLEOTIDE SEQUENCE [LARGE SCALE GENOMIC DNA]</scope>
    <source>
        <strain evidence="3">if_2019</strain>
        <tissue evidence="2">Muscle</tissue>
    </source>
</reference>
<evidence type="ECO:0000256" key="1">
    <source>
        <dbReference type="SAM" id="Coils"/>
    </source>
</evidence>
<name>A0ABV0T5L5_9TELE</name>
<sequence>MEPAAKAWMKNEKWKVAIKKLKDKVNEEQQQLMAEEKQNLAEKKSKLEEEIKNINEDQRSIDQQIEAFMKMSEELKKQRKRLVDQKEEAKEISEANEKNLKAVDAEVRNQTGNMVEKKAKGYLKLKDFITESNDRLVERKKGHQHVELMTHKLMSRTREEVDKLKKRKQEIENHVVEIQKQLNEVET</sequence>
<feature type="coiled-coil region" evidence="1">
    <location>
        <begin position="154"/>
        <end position="184"/>
    </location>
</feature>
<evidence type="ECO:0000313" key="3">
    <source>
        <dbReference type="Proteomes" id="UP001482620"/>
    </source>
</evidence>
<accession>A0ABV0T5L5</accession>
<comment type="caution">
    <text evidence="2">The sequence shown here is derived from an EMBL/GenBank/DDBJ whole genome shotgun (WGS) entry which is preliminary data.</text>
</comment>
<proteinExistence type="predicted"/>
<keyword evidence="1" id="KW-0175">Coiled coil</keyword>
<dbReference type="Proteomes" id="UP001482620">
    <property type="component" value="Unassembled WGS sequence"/>
</dbReference>
<gene>
    <name evidence="2" type="ORF">ILYODFUR_036934</name>
</gene>
<keyword evidence="3" id="KW-1185">Reference proteome</keyword>
<organism evidence="2 3">
    <name type="scientific">Ilyodon furcidens</name>
    <name type="common">goldbreast splitfin</name>
    <dbReference type="NCBI Taxonomy" id="33524"/>
    <lineage>
        <taxon>Eukaryota</taxon>
        <taxon>Metazoa</taxon>
        <taxon>Chordata</taxon>
        <taxon>Craniata</taxon>
        <taxon>Vertebrata</taxon>
        <taxon>Euteleostomi</taxon>
        <taxon>Actinopterygii</taxon>
        <taxon>Neopterygii</taxon>
        <taxon>Teleostei</taxon>
        <taxon>Neoteleostei</taxon>
        <taxon>Acanthomorphata</taxon>
        <taxon>Ovalentaria</taxon>
        <taxon>Atherinomorphae</taxon>
        <taxon>Cyprinodontiformes</taxon>
        <taxon>Goodeidae</taxon>
        <taxon>Ilyodon</taxon>
    </lineage>
</organism>
<evidence type="ECO:0000313" key="2">
    <source>
        <dbReference type="EMBL" id="MEQ2227361.1"/>
    </source>
</evidence>
<feature type="coiled-coil region" evidence="1">
    <location>
        <begin position="11"/>
        <end position="106"/>
    </location>
</feature>
<dbReference type="EMBL" id="JAHRIQ010019384">
    <property type="protein sequence ID" value="MEQ2227361.1"/>
    <property type="molecule type" value="Genomic_DNA"/>
</dbReference>